<dbReference type="RefSeq" id="XP_001790918.1">
    <property type="nucleotide sequence ID" value="XM_001790866.1"/>
</dbReference>
<evidence type="ECO:0000256" key="1">
    <source>
        <dbReference type="SAM" id="MobiDB-lite"/>
    </source>
</evidence>
<protein>
    <submittedName>
        <fullName evidence="2">Uncharacterized protein</fullName>
    </submittedName>
</protein>
<proteinExistence type="predicted"/>
<sequence>MASAANSGTHPERPIFLRHYSCLYDSPVLPPLRPPIDCPPRPRSHLRTRRERAICCAVSPQALPYGDAGCCGLESADRHSHGASHNRRSTQHAARSTTYISRPPMSSPRRPNHASSPATKATSLLGKKRGLLQSPHPHIYRSPDVPQRLWCLERNLLFLATAPTSYAQAIPLDHILATICPCAIKEPFCGRSV</sequence>
<evidence type="ECO:0000313" key="3">
    <source>
        <dbReference type="Proteomes" id="UP000001055"/>
    </source>
</evidence>
<name>Q0V6Y7_PHANO</name>
<dbReference type="HOGENOM" id="CLU_1409251_0_0_1"/>
<gene>
    <name evidence="2" type="ORF">SNOG_00227</name>
</gene>
<evidence type="ECO:0000313" key="2">
    <source>
        <dbReference type="EMBL" id="EAT91722.1"/>
    </source>
</evidence>
<feature type="compositionally biased region" description="Polar residues" evidence="1">
    <location>
        <begin position="91"/>
        <end position="100"/>
    </location>
</feature>
<feature type="compositionally biased region" description="Basic residues" evidence="1">
    <location>
        <begin position="81"/>
        <end position="90"/>
    </location>
</feature>
<reference evidence="3" key="1">
    <citation type="journal article" date="2007" name="Plant Cell">
        <title>Dothideomycete-plant interactions illuminated by genome sequencing and EST analysis of the wheat pathogen Stagonospora nodorum.</title>
        <authorList>
            <person name="Hane J.K."/>
            <person name="Lowe R.G."/>
            <person name="Solomon P.S."/>
            <person name="Tan K.C."/>
            <person name="Schoch C.L."/>
            <person name="Spatafora J.W."/>
            <person name="Crous P.W."/>
            <person name="Kodira C."/>
            <person name="Birren B.W."/>
            <person name="Galagan J.E."/>
            <person name="Torriani S.F."/>
            <person name="McDonald B.A."/>
            <person name="Oliver R.P."/>
        </authorList>
    </citation>
    <scope>NUCLEOTIDE SEQUENCE [LARGE SCALE GENOMIC DNA]</scope>
    <source>
        <strain evidence="3">SN15 / ATCC MYA-4574 / FGSC 10173</strain>
    </source>
</reference>
<accession>Q0V6Y7</accession>
<feature type="region of interest" description="Disordered" evidence="1">
    <location>
        <begin position="77"/>
        <end position="126"/>
    </location>
</feature>
<dbReference type="Proteomes" id="UP000001055">
    <property type="component" value="Unassembled WGS sequence"/>
</dbReference>
<dbReference type="GeneID" id="5968560"/>
<feature type="compositionally biased region" description="Polar residues" evidence="1">
    <location>
        <begin position="113"/>
        <end position="122"/>
    </location>
</feature>
<dbReference type="EMBL" id="CH445325">
    <property type="protein sequence ID" value="EAT91722.1"/>
    <property type="molecule type" value="Genomic_DNA"/>
</dbReference>
<dbReference type="KEGG" id="pno:SNOG_00227"/>
<dbReference type="AlphaFoldDB" id="Q0V6Y7"/>
<dbReference type="InParanoid" id="Q0V6Y7"/>
<organism evidence="2 3">
    <name type="scientific">Phaeosphaeria nodorum (strain SN15 / ATCC MYA-4574 / FGSC 10173)</name>
    <name type="common">Glume blotch fungus</name>
    <name type="synonym">Parastagonospora nodorum</name>
    <dbReference type="NCBI Taxonomy" id="321614"/>
    <lineage>
        <taxon>Eukaryota</taxon>
        <taxon>Fungi</taxon>
        <taxon>Dikarya</taxon>
        <taxon>Ascomycota</taxon>
        <taxon>Pezizomycotina</taxon>
        <taxon>Dothideomycetes</taxon>
        <taxon>Pleosporomycetidae</taxon>
        <taxon>Pleosporales</taxon>
        <taxon>Pleosporineae</taxon>
        <taxon>Phaeosphaeriaceae</taxon>
        <taxon>Parastagonospora</taxon>
    </lineage>
</organism>